<dbReference type="EMBL" id="SNYC01000003">
    <property type="protein sequence ID" value="TDQ11319.1"/>
    <property type="molecule type" value="Genomic_DNA"/>
</dbReference>
<keyword evidence="1" id="KW-0472">Membrane</keyword>
<accession>A0A4R6SZZ5</accession>
<evidence type="ECO:0008006" key="4">
    <source>
        <dbReference type="Google" id="ProtNLM"/>
    </source>
</evidence>
<name>A0A4R6SZZ5_9SPHI</name>
<evidence type="ECO:0000313" key="3">
    <source>
        <dbReference type="Proteomes" id="UP000295620"/>
    </source>
</evidence>
<organism evidence="2 3">
    <name type="scientific">Pedobacter metabolipauper</name>
    <dbReference type="NCBI Taxonomy" id="425513"/>
    <lineage>
        <taxon>Bacteria</taxon>
        <taxon>Pseudomonadati</taxon>
        <taxon>Bacteroidota</taxon>
        <taxon>Sphingobacteriia</taxon>
        <taxon>Sphingobacteriales</taxon>
        <taxon>Sphingobacteriaceae</taxon>
        <taxon>Pedobacter</taxon>
    </lineage>
</organism>
<evidence type="ECO:0000256" key="1">
    <source>
        <dbReference type="SAM" id="Phobius"/>
    </source>
</evidence>
<dbReference type="RefSeq" id="WP_166664800.1">
    <property type="nucleotide sequence ID" value="NZ_SNYC01000003.1"/>
</dbReference>
<dbReference type="Proteomes" id="UP000295620">
    <property type="component" value="Unassembled WGS sequence"/>
</dbReference>
<keyword evidence="3" id="KW-1185">Reference proteome</keyword>
<protein>
    <recommendedName>
        <fullName evidence="4">Cbb3-type cytochrome oxidase component FixQ</fullName>
    </recommendedName>
</protein>
<dbReference type="AlphaFoldDB" id="A0A4R6SZZ5"/>
<comment type="caution">
    <text evidence="2">The sequence shown here is derived from an EMBL/GenBank/DDBJ whole genome shotgun (WGS) entry which is preliminary data.</text>
</comment>
<keyword evidence="1" id="KW-0812">Transmembrane</keyword>
<keyword evidence="1" id="KW-1133">Transmembrane helix</keyword>
<proteinExistence type="predicted"/>
<sequence length="55" mass="6347">MFKQFLDQATGNQVYLITSLGIFMLFFILVAVLLITMKKSEVKYMSELPLNDDVQ</sequence>
<evidence type="ECO:0000313" key="2">
    <source>
        <dbReference type="EMBL" id="TDQ11319.1"/>
    </source>
</evidence>
<reference evidence="2 3" key="1">
    <citation type="submission" date="2019-03" db="EMBL/GenBank/DDBJ databases">
        <title>Genomic Encyclopedia of Archaeal and Bacterial Type Strains, Phase II (KMG-II): from individual species to whole genera.</title>
        <authorList>
            <person name="Goeker M."/>
        </authorList>
    </citation>
    <scope>NUCLEOTIDE SEQUENCE [LARGE SCALE GENOMIC DNA]</scope>
    <source>
        <strain evidence="2 3">DSM 19035</strain>
    </source>
</reference>
<gene>
    <name evidence="2" type="ORF">ATK78_0437</name>
</gene>
<feature type="transmembrane region" description="Helical" evidence="1">
    <location>
        <begin position="14"/>
        <end position="35"/>
    </location>
</feature>